<sequence length="80" mass="8983">MSDVTEDKLQTSDEDWFERFKALLVIDAERCRELAALLVSAEVEAYELDGSYGMSEQVDAIVAMLESLGHIKDRVGYPGR</sequence>
<gene>
    <name evidence="1" type="ORF">FHP25_24425</name>
</gene>
<dbReference type="Proteomes" id="UP000321638">
    <property type="component" value="Unassembled WGS sequence"/>
</dbReference>
<keyword evidence="2" id="KW-1185">Reference proteome</keyword>
<name>A0A5C8PHC5_9HYPH</name>
<evidence type="ECO:0000313" key="1">
    <source>
        <dbReference type="EMBL" id="TXL72699.1"/>
    </source>
</evidence>
<organism evidence="1 2">
    <name type="scientific">Vineibacter terrae</name>
    <dbReference type="NCBI Taxonomy" id="2586908"/>
    <lineage>
        <taxon>Bacteria</taxon>
        <taxon>Pseudomonadati</taxon>
        <taxon>Pseudomonadota</taxon>
        <taxon>Alphaproteobacteria</taxon>
        <taxon>Hyphomicrobiales</taxon>
        <taxon>Vineibacter</taxon>
    </lineage>
</organism>
<reference evidence="1 2" key="1">
    <citation type="submission" date="2019-06" db="EMBL/GenBank/DDBJ databases">
        <title>New taxonomy in bacterial strain CC-CFT640, isolated from vineyard.</title>
        <authorList>
            <person name="Lin S.-Y."/>
            <person name="Tsai C.-F."/>
            <person name="Young C.-C."/>
        </authorList>
    </citation>
    <scope>NUCLEOTIDE SEQUENCE [LARGE SCALE GENOMIC DNA]</scope>
    <source>
        <strain evidence="1 2">CC-CFT640</strain>
    </source>
</reference>
<accession>A0A5C8PHC5</accession>
<protein>
    <submittedName>
        <fullName evidence="1">Uncharacterized protein</fullName>
    </submittedName>
</protein>
<comment type="caution">
    <text evidence="1">The sequence shown here is derived from an EMBL/GenBank/DDBJ whole genome shotgun (WGS) entry which is preliminary data.</text>
</comment>
<dbReference type="AlphaFoldDB" id="A0A5C8PHC5"/>
<evidence type="ECO:0000313" key="2">
    <source>
        <dbReference type="Proteomes" id="UP000321638"/>
    </source>
</evidence>
<dbReference type="RefSeq" id="WP_147849598.1">
    <property type="nucleotide sequence ID" value="NZ_VDUZ01000031.1"/>
</dbReference>
<dbReference type="EMBL" id="VDUZ01000031">
    <property type="protein sequence ID" value="TXL72699.1"/>
    <property type="molecule type" value="Genomic_DNA"/>
</dbReference>
<proteinExistence type="predicted"/>